<dbReference type="Proteomes" id="UP001331936">
    <property type="component" value="Unassembled WGS sequence"/>
</dbReference>
<dbReference type="InterPro" id="IPR052706">
    <property type="entry name" value="Membrane-Transporter-like"/>
</dbReference>
<comment type="subcellular location">
    <subcellularLocation>
        <location evidence="1">Membrane</location>
        <topology evidence="1">Multi-pass membrane protein</topology>
    </subcellularLocation>
</comment>
<protein>
    <submittedName>
        <fullName evidence="7">SulP family inorganic anion transporter</fullName>
    </submittedName>
</protein>
<accession>A0ABU7JTU6</accession>
<feature type="transmembrane region" description="Helical" evidence="5">
    <location>
        <begin position="154"/>
        <end position="172"/>
    </location>
</feature>
<dbReference type="Gene3D" id="3.30.750.24">
    <property type="entry name" value="STAS domain"/>
    <property type="match status" value="1"/>
</dbReference>
<dbReference type="RefSeq" id="WP_330152683.1">
    <property type="nucleotide sequence ID" value="NZ_JAUZMZ010000075.1"/>
</dbReference>
<sequence length="506" mass="53912">MPAPHEVDDDPTVSVRAALRSPKRLKTEVLAGLVVALALIPEAISFSIIAGVDPRVGLFASFTMAVTISIVGGRPAMISAATGAVALVIAPVAREYGMDYLIATVLLAGALQIVLSVLGVAKLMRFIPRSVMTGFVNSLAILIFVAQLPHLIDVPWLVYPMVAVGLLVLVFLPKLTNVVPAPLVTIVLLTAMVLVFALDVPNVGDEGELPESLPSLLFPDVPLTTETLSIIAPYALAMALVGLLESLMTAKLVDDITETHSDKTREGWGQGVANIVTGFFGGMGGCAMIGQTMINVKVSGARTRISTFLAGVFLLILVVALGDVVALIPMAALVAVMVMVSVATFDWHSIHPRTLRLMPRSETLVMAVTVIATVATSNLAIGVILGVLTAMVLFARRVAHMTTVEKVSDADTDHDGRIDTRVYRVHGELFFASSNDLIYQFDYIDDPEHVVIDLTRADIWDASTVATLDAISRKYAARGKRVEIIGLDGASLERVERLSGRLGEGH</sequence>
<evidence type="ECO:0000256" key="2">
    <source>
        <dbReference type="ARBA" id="ARBA00022692"/>
    </source>
</evidence>
<dbReference type="CDD" id="cd07042">
    <property type="entry name" value="STAS_SulP_like_sulfate_transporter"/>
    <property type="match status" value="1"/>
</dbReference>
<gene>
    <name evidence="7" type="ORF">Q8814_14255</name>
</gene>
<feature type="transmembrane region" description="Helical" evidence="5">
    <location>
        <begin position="130"/>
        <end position="148"/>
    </location>
</feature>
<dbReference type="PANTHER" id="PTHR43310">
    <property type="entry name" value="SULFATE TRANSPORTER YBAR-RELATED"/>
    <property type="match status" value="1"/>
</dbReference>
<keyword evidence="2 5" id="KW-0812">Transmembrane</keyword>
<feature type="transmembrane region" description="Helical" evidence="5">
    <location>
        <begin position="29"/>
        <end position="50"/>
    </location>
</feature>
<keyword evidence="4 5" id="KW-0472">Membrane</keyword>
<dbReference type="EMBL" id="JAUZMZ010000075">
    <property type="protein sequence ID" value="MEE2033265.1"/>
    <property type="molecule type" value="Genomic_DNA"/>
</dbReference>
<feature type="transmembrane region" description="Helical" evidence="5">
    <location>
        <begin position="179"/>
        <end position="198"/>
    </location>
</feature>
<feature type="transmembrane region" description="Helical" evidence="5">
    <location>
        <begin position="271"/>
        <end position="290"/>
    </location>
</feature>
<dbReference type="InterPro" id="IPR011547">
    <property type="entry name" value="SLC26A/SulP_dom"/>
</dbReference>
<reference evidence="7 8" key="1">
    <citation type="submission" date="2023-08" db="EMBL/GenBank/DDBJ databases">
        <authorList>
            <person name="Girao M."/>
            <person name="Carvalho M.F."/>
        </authorList>
    </citation>
    <scope>NUCLEOTIDE SEQUENCE [LARGE SCALE GENOMIC DNA]</scope>
    <source>
        <strain evidence="7 8">CC-R104</strain>
    </source>
</reference>
<evidence type="ECO:0000256" key="3">
    <source>
        <dbReference type="ARBA" id="ARBA00022989"/>
    </source>
</evidence>
<keyword evidence="3 5" id="KW-1133">Transmembrane helix</keyword>
<evidence type="ECO:0000313" key="8">
    <source>
        <dbReference type="Proteomes" id="UP001331936"/>
    </source>
</evidence>
<evidence type="ECO:0000313" key="7">
    <source>
        <dbReference type="EMBL" id="MEE2033265.1"/>
    </source>
</evidence>
<feature type="domain" description="STAS" evidence="6">
    <location>
        <begin position="422"/>
        <end position="506"/>
    </location>
</feature>
<evidence type="ECO:0000256" key="1">
    <source>
        <dbReference type="ARBA" id="ARBA00004141"/>
    </source>
</evidence>
<dbReference type="Pfam" id="PF01740">
    <property type="entry name" value="STAS"/>
    <property type="match status" value="1"/>
</dbReference>
<keyword evidence="8" id="KW-1185">Reference proteome</keyword>
<feature type="transmembrane region" description="Helical" evidence="5">
    <location>
        <begin position="364"/>
        <end position="394"/>
    </location>
</feature>
<feature type="transmembrane region" description="Helical" evidence="5">
    <location>
        <begin position="230"/>
        <end position="250"/>
    </location>
</feature>
<comment type="caution">
    <text evidence="7">The sequence shown here is derived from an EMBL/GenBank/DDBJ whole genome shotgun (WGS) entry which is preliminary data.</text>
</comment>
<dbReference type="InterPro" id="IPR002645">
    <property type="entry name" value="STAS_dom"/>
</dbReference>
<evidence type="ECO:0000256" key="4">
    <source>
        <dbReference type="ARBA" id="ARBA00023136"/>
    </source>
</evidence>
<dbReference type="PANTHER" id="PTHR43310:SF1">
    <property type="entry name" value="SULFATE TRANSPORTER YBAR-RELATED"/>
    <property type="match status" value="1"/>
</dbReference>
<organism evidence="7 8">
    <name type="scientific">Rhodococcus chondri</name>
    <dbReference type="NCBI Taxonomy" id="3065941"/>
    <lineage>
        <taxon>Bacteria</taxon>
        <taxon>Bacillati</taxon>
        <taxon>Actinomycetota</taxon>
        <taxon>Actinomycetes</taxon>
        <taxon>Mycobacteriales</taxon>
        <taxon>Nocardiaceae</taxon>
        <taxon>Rhodococcus</taxon>
    </lineage>
</organism>
<feature type="transmembrane region" description="Helical" evidence="5">
    <location>
        <begin position="56"/>
        <end position="72"/>
    </location>
</feature>
<feature type="transmembrane region" description="Helical" evidence="5">
    <location>
        <begin position="100"/>
        <end position="118"/>
    </location>
</feature>
<dbReference type="PROSITE" id="PS50801">
    <property type="entry name" value="STAS"/>
    <property type="match status" value="1"/>
</dbReference>
<evidence type="ECO:0000256" key="5">
    <source>
        <dbReference type="SAM" id="Phobius"/>
    </source>
</evidence>
<dbReference type="InterPro" id="IPR036513">
    <property type="entry name" value="STAS_dom_sf"/>
</dbReference>
<dbReference type="SUPFAM" id="SSF52091">
    <property type="entry name" value="SpoIIaa-like"/>
    <property type="match status" value="1"/>
</dbReference>
<feature type="transmembrane region" description="Helical" evidence="5">
    <location>
        <begin position="310"/>
        <end position="343"/>
    </location>
</feature>
<dbReference type="Pfam" id="PF00916">
    <property type="entry name" value="Sulfate_transp"/>
    <property type="match status" value="2"/>
</dbReference>
<name>A0ABU7JTU6_9NOCA</name>
<evidence type="ECO:0000259" key="6">
    <source>
        <dbReference type="PROSITE" id="PS50801"/>
    </source>
</evidence>
<proteinExistence type="predicted"/>